<evidence type="ECO:0000313" key="2">
    <source>
        <dbReference type="Proteomes" id="UP000629420"/>
    </source>
</evidence>
<sequence>MKIPALRSKIGDWDYYVTTLTFEQVRQYVSKIDDQLHKSDSLKDLIQRSITNNFLSIKDYIINQPSVFFNSLVLAVYDDYPNWQEIEFKYDGIETYKMGLLDFSSNHKIFPVDGQHRVEGIKAALRENPEFKNHQIAAIFIGHKNDIEGKQRTRRLFTTLNRYAKPVKLDDIIALDEDDSVAIVTRHMLEEYDLFTDKRVIYSKQKAIPTNNKDALTSIITLYQANVELFSVYYEKKFEKKPTKNRVSEYLKFRPSEEEIEEFKIFCIQYWDSFKSKLSFITEYLTLDVNAAVPYRNNETGGNLLFRPIGLLPFLKASLTIHKREEKTFNEIFERFNNINYAIDTPPWQYVVWNPIENKMIMNASSLTYLLLIYLYDSKILQGNELQKLKEGYASKISYEQNLDDVLNEI</sequence>
<keyword evidence="2" id="KW-1185">Reference proteome</keyword>
<protein>
    <submittedName>
        <fullName evidence="1">DGQHR domain-containing protein</fullName>
    </submittedName>
</protein>
<dbReference type="InterPro" id="IPR017601">
    <property type="entry name" value="DGQHR-contain_dom"/>
</dbReference>
<dbReference type="CDD" id="cd16414">
    <property type="entry name" value="dndB_like"/>
    <property type="match status" value="1"/>
</dbReference>
<dbReference type="RefSeq" id="WP_202335808.1">
    <property type="nucleotide sequence ID" value="NZ_CP068439.1"/>
</dbReference>
<dbReference type="InterPro" id="IPR017642">
    <property type="entry name" value="DNA_S_mod_DndB"/>
</dbReference>
<dbReference type="NCBIfam" id="TIGR03187">
    <property type="entry name" value="DGQHR"/>
    <property type="match status" value="1"/>
</dbReference>
<name>A0ABX7DQE9_9FLAO</name>
<dbReference type="Pfam" id="PF14072">
    <property type="entry name" value="DndB"/>
    <property type="match status" value="1"/>
</dbReference>
<evidence type="ECO:0000313" key="1">
    <source>
        <dbReference type="EMBL" id="QQX75997.1"/>
    </source>
</evidence>
<proteinExistence type="predicted"/>
<reference evidence="1 2" key="1">
    <citation type="submission" date="2021-01" db="EMBL/GenBank/DDBJ databases">
        <title>Aequorivita sp. strain KX20305, a bacterium isolated from the sediment collected at a cold seep field in South China Sea.</title>
        <authorList>
            <person name="Zhang H."/>
            <person name="Li C."/>
        </authorList>
    </citation>
    <scope>NUCLEOTIDE SEQUENCE [LARGE SCALE GENOMIC DNA]</scope>
    <source>
        <strain evidence="1 2">KX20305</strain>
    </source>
</reference>
<dbReference type="Proteomes" id="UP000629420">
    <property type="component" value="Chromosome"/>
</dbReference>
<accession>A0ABX7DQE9</accession>
<organism evidence="1 2">
    <name type="scientific">Aequorivita iocasae</name>
    <dbReference type="NCBI Taxonomy" id="2803865"/>
    <lineage>
        <taxon>Bacteria</taxon>
        <taxon>Pseudomonadati</taxon>
        <taxon>Bacteroidota</taxon>
        <taxon>Flavobacteriia</taxon>
        <taxon>Flavobacteriales</taxon>
        <taxon>Flavobacteriaceae</taxon>
        <taxon>Aequorivita</taxon>
    </lineage>
</organism>
<dbReference type="EMBL" id="CP068439">
    <property type="protein sequence ID" value="QQX75997.1"/>
    <property type="molecule type" value="Genomic_DNA"/>
</dbReference>
<gene>
    <name evidence="1" type="ORF">JK629_11715</name>
</gene>